<dbReference type="AlphaFoldDB" id="A0AA38HSV9"/>
<reference evidence="1" key="1">
    <citation type="journal article" date="2023" name="G3 (Bethesda)">
        <title>Whole genome assemblies of Zophobas morio and Tenebrio molitor.</title>
        <authorList>
            <person name="Kaur S."/>
            <person name="Stinson S.A."/>
            <person name="diCenzo G.C."/>
        </authorList>
    </citation>
    <scope>NUCLEOTIDE SEQUENCE</scope>
    <source>
        <strain evidence="1">QUZm001</strain>
    </source>
</reference>
<name>A0AA38HSV9_9CUCU</name>
<proteinExistence type="predicted"/>
<comment type="caution">
    <text evidence="1">The sequence shown here is derived from an EMBL/GenBank/DDBJ whole genome shotgun (WGS) entry which is preliminary data.</text>
</comment>
<evidence type="ECO:0000313" key="1">
    <source>
        <dbReference type="EMBL" id="KAJ3643080.1"/>
    </source>
</evidence>
<protein>
    <submittedName>
        <fullName evidence="1">Uncharacterized protein</fullName>
    </submittedName>
</protein>
<accession>A0AA38HSV9</accession>
<gene>
    <name evidence="1" type="ORF">Zmor_025816</name>
</gene>
<dbReference type="PANTHER" id="PTHR31649">
    <property type="entry name" value="AGAP009604-PA"/>
    <property type="match status" value="1"/>
</dbReference>
<keyword evidence="2" id="KW-1185">Reference proteome</keyword>
<dbReference type="Proteomes" id="UP001168821">
    <property type="component" value="Unassembled WGS sequence"/>
</dbReference>
<evidence type="ECO:0000313" key="2">
    <source>
        <dbReference type="Proteomes" id="UP001168821"/>
    </source>
</evidence>
<dbReference type="PANTHER" id="PTHR31649:SF10">
    <property type="entry name" value="IP19903P-RELATED"/>
    <property type="match status" value="1"/>
</dbReference>
<organism evidence="1 2">
    <name type="scientific">Zophobas morio</name>
    <dbReference type="NCBI Taxonomy" id="2755281"/>
    <lineage>
        <taxon>Eukaryota</taxon>
        <taxon>Metazoa</taxon>
        <taxon>Ecdysozoa</taxon>
        <taxon>Arthropoda</taxon>
        <taxon>Hexapoda</taxon>
        <taxon>Insecta</taxon>
        <taxon>Pterygota</taxon>
        <taxon>Neoptera</taxon>
        <taxon>Endopterygota</taxon>
        <taxon>Coleoptera</taxon>
        <taxon>Polyphaga</taxon>
        <taxon>Cucujiformia</taxon>
        <taxon>Tenebrionidae</taxon>
        <taxon>Zophobas</taxon>
    </lineage>
</organism>
<sequence>MSGPSTAAVLDYYWRDYVGIIPPDAVPGGRDVSNKTTYIGQAHYYKAGLLIGSVYPGKPDINMACYGYVKSAKVGVKILCSRNLNYFTWTQTDRKSLHSAMIGKQLVFGGCKDDKIINIGRVAYQGEIIVGSVLGYEAENAQLCFAHEDKEIVVNSYEVLTYNKA</sequence>
<dbReference type="EMBL" id="JALNTZ010000008">
    <property type="protein sequence ID" value="KAJ3643080.1"/>
    <property type="molecule type" value="Genomic_DNA"/>
</dbReference>